<dbReference type="NCBIfam" id="TIGR00254">
    <property type="entry name" value="GGDEF"/>
    <property type="match status" value="1"/>
</dbReference>
<dbReference type="SMART" id="SM00267">
    <property type="entry name" value="GGDEF"/>
    <property type="match status" value="1"/>
</dbReference>
<evidence type="ECO:0000259" key="2">
    <source>
        <dbReference type="PROSITE" id="PS50112"/>
    </source>
</evidence>
<dbReference type="PROSITE" id="PS50887">
    <property type="entry name" value="GGDEF"/>
    <property type="match status" value="1"/>
</dbReference>
<dbReference type="PANTHER" id="PTHR44757">
    <property type="entry name" value="DIGUANYLATE CYCLASE DGCP"/>
    <property type="match status" value="1"/>
</dbReference>
<sequence length="695" mass="74650">MATQELDEAQEAYFGGITEVDCQEQARIEAVHALGLLERPVSKGIEQVVILAAQLCQVPNATINIVDEEWLHAIATVGGPGGRFPRDDIPCDLVVRSGQELVAPDTATVPILAGSPVIDGTLGRIGFYASVPMRTLTGHVVGTLCAWDERPQKFTEDQLNMLRVLADHAIGIFQMGDALERARHATEQLARQSRNAREIVETSFDPYYSCDREGRITFWNTAAENTFGWSRAEVVGSVAVDRLVPGRNRPTVEDELSELEQGTVIHRCGPLLCKDGTEKIVELQMWASRHESGRHVFARDVTAAQTVDHARRAAEELLGAAFRHASDGIVVIAVTGEDNGRIVRANPAAGTLTGRGSVGPVGPVGPTGLIGLTIEDVLAGPARPPGSVREGEEGPRPDHPDDVADRRALLEDLDLLVAEPAGTFPGDTIEHLARMPVGPGHLYIQLVVTLTRDEEGTPEHALVQMRDVTAAQAHEQWLKRQTRTDPLTGLANRLALRERLNSEIARLRDQEAGLGVLMVDLDNFHVVNDELGFTGGDDLIARTATVLAAAVPQQAFTARLGGDQFVVLTRAVAAEAVHDLAERVAQALGTVGTGFTPAPTTPVTVSVGVTFTRNPASDPEELLKDADTARYQDKRRRRSGSPAGDPVDPVSPAALHAVPSPRGSESRPVPAPTPAPRHTPVRPGDTAHPARSRKN</sequence>
<dbReference type="Proteomes" id="UP001501074">
    <property type="component" value="Unassembled WGS sequence"/>
</dbReference>
<dbReference type="Pfam" id="PF00989">
    <property type="entry name" value="PAS"/>
    <property type="match status" value="1"/>
</dbReference>
<dbReference type="Pfam" id="PF13188">
    <property type="entry name" value="PAS_8"/>
    <property type="match status" value="1"/>
</dbReference>
<dbReference type="CDD" id="cd01949">
    <property type="entry name" value="GGDEF"/>
    <property type="match status" value="1"/>
</dbReference>
<protein>
    <recommendedName>
        <fullName evidence="6">PAS domain S-box-containing protein/diguanylate cyclase (GGDEF)-like protein</fullName>
    </recommendedName>
</protein>
<dbReference type="RefSeq" id="WP_231481515.1">
    <property type="nucleotide sequence ID" value="NZ_BAAAZO010000012.1"/>
</dbReference>
<dbReference type="Pfam" id="PF01590">
    <property type="entry name" value="GAF"/>
    <property type="match status" value="1"/>
</dbReference>
<evidence type="ECO:0000256" key="1">
    <source>
        <dbReference type="SAM" id="MobiDB-lite"/>
    </source>
</evidence>
<dbReference type="SMART" id="SM00091">
    <property type="entry name" value="PAS"/>
    <property type="match status" value="2"/>
</dbReference>
<organism evidence="4 5">
    <name type="scientific">Kineosporia mesophila</name>
    <dbReference type="NCBI Taxonomy" id="566012"/>
    <lineage>
        <taxon>Bacteria</taxon>
        <taxon>Bacillati</taxon>
        <taxon>Actinomycetota</taxon>
        <taxon>Actinomycetes</taxon>
        <taxon>Kineosporiales</taxon>
        <taxon>Kineosporiaceae</taxon>
        <taxon>Kineosporia</taxon>
    </lineage>
</organism>
<dbReference type="PROSITE" id="PS50112">
    <property type="entry name" value="PAS"/>
    <property type="match status" value="1"/>
</dbReference>
<feature type="compositionally biased region" description="Basic and acidic residues" evidence="1">
    <location>
        <begin position="389"/>
        <end position="403"/>
    </location>
</feature>
<dbReference type="SMART" id="SM00065">
    <property type="entry name" value="GAF"/>
    <property type="match status" value="1"/>
</dbReference>
<dbReference type="Gene3D" id="3.30.450.20">
    <property type="entry name" value="PAS domain"/>
    <property type="match status" value="2"/>
</dbReference>
<dbReference type="EMBL" id="BAAAZO010000012">
    <property type="protein sequence ID" value="GAA3638006.1"/>
    <property type="molecule type" value="Genomic_DNA"/>
</dbReference>
<feature type="region of interest" description="Disordered" evidence="1">
    <location>
        <begin position="378"/>
        <end position="403"/>
    </location>
</feature>
<dbReference type="Gene3D" id="3.30.70.270">
    <property type="match status" value="1"/>
</dbReference>
<feature type="region of interest" description="Disordered" evidence="1">
    <location>
        <begin position="612"/>
        <end position="695"/>
    </location>
</feature>
<dbReference type="InterPro" id="IPR029016">
    <property type="entry name" value="GAF-like_dom_sf"/>
</dbReference>
<dbReference type="InterPro" id="IPR029787">
    <property type="entry name" value="Nucleotide_cyclase"/>
</dbReference>
<dbReference type="InterPro" id="IPR000160">
    <property type="entry name" value="GGDEF_dom"/>
</dbReference>
<dbReference type="SUPFAM" id="SSF55073">
    <property type="entry name" value="Nucleotide cyclase"/>
    <property type="match status" value="1"/>
</dbReference>
<dbReference type="PANTHER" id="PTHR44757:SF2">
    <property type="entry name" value="BIOFILM ARCHITECTURE MAINTENANCE PROTEIN MBAA"/>
    <property type="match status" value="1"/>
</dbReference>
<gene>
    <name evidence="4" type="ORF">GCM10022223_66150</name>
</gene>
<dbReference type="Pfam" id="PF00990">
    <property type="entry name" value="GGDEF"/>
    <property type="match status" value="1"/>
</dbReference>
<dbReference type="NCBIfam" id="TIGR00229">
    <property type="entry name" value="sensory_box"/>
    <property type="match status" value="1"/>
</dbReference>
<dbReference type="InterPro" id="IPR013767">
    <property type="entry name" value="PAS_fold"/>
</dbReference>
<name>A0ABP7AQR7_9ACTN</name>
<dbReference type="InterPro" id="IPR000014">
    <property type="entry name" value="PAS"/>
</dbReference>
<evidence type="ECO:0000313" key="4">
    <source>
        <dbReference type="EMBL" id="GAA3638006.1"/>
    </source>
</evidence>
<evidence type="ECO:0000313" key="5">
    <source>
        <dbReference type="Proteomes" id="UP001501074"/>
    </source>
</evidence>
<dbReference type="CDD" id="cd00130">
    <property type="entry name" value="PAS"/>
    <property type="match status" value="1"/>
</dbReference>
<feature type="compositionally biased region" description="Basic and acidic residues" evidence="1">
    <location>
        <begin position="621"/>
        <end position="632"/>
    </location>
</feature>
<keyword evidence="5" id="KW-1185">Reference proteome</keyword>
<dbReference type="InterPro" id="IPR043128">
    <property type="entry name" value="Rev_trsase/Diguanyl_cyclase"/>
</dbReference>
<dbReference type="InterPro" id="IPR052155">
    <property type="entry name" value="Biofilm_reg_signaling"/>
</dbReference>
<dbReference type="Gene3D" id="3.30.450.40">
    <property type="match status" value="1"/>
</dbReference>
<reference evidence="5" key="1">
    <citation type="journal article" date="2019" name="Int. J. Syst. Evol. Microbiol.">
        <title>The Global Catalogue of Microorganisms (GCM) 10K type strain sequencing project: providing services to taxonomists for standard genome sequencing and annotation.</title>
        <authorList>
            <consortium name="The Broad Institute Genomics Platform"/>
            <consortium name="The Broad Institute Genome Sequencing Center for Infectious Disease"/>
            <person name="Wu L."/>
            <person name="Ma J."/>
        </authorList>
    </citation>
    <scope>NUCLEOTIDE SEQUENCE [LARGE SCALE GENOMIC DNA]</scope>
    <source>
        <strain evidence="5">JCM 16902</strain>
    </source>
</reference>
<feature type="domain" description="PAS" evidence="2">
    <location>
        <begin position="192"/>
        <end position="263"/>
    </location>
</feature>
<proteinExistence type="predicted"/>
<dbReference type="InterPro" id="IPR003018">
    <property type="entry name" value="GAF"/>
</dbReference>
<accession>A0ABP7AQR7</accession>
<evidence type="ECO:0008006" key="6">
    <source>
        <dbReference type="Google" id="ProtNLM"/>
    </source>
</evidence>
<comment type="caution">
    <text evidence="4">The sequence shown here is derived from an EMBL/GenBank/DDBJ whole genome shotgun (WGS) entry which is preliminary data.</text>
</comment>
<feature type="domain" description="GGDEF" evidence="3">
    <location>
        <begin position="512"/>
        <end position="646"/>
    </location>
</feature>
<dbReference type="InterPro" id="IPR035965">
    <property type="entry name" value="PAS-like_dom_sf"/>
</dbReference>
<evidence type="ECO:0000259" key="3">
    <source>
        <dbReference type="PROSITE" id="PS50887"/>
    </source>
</evidence>
<dbReference type="SUPFAM" id="SSF55781">
    <property type="entry name" value="GAF domain-like"/>
    <property type="match status" value="1"/>
</dbReference>
<dbReference type="SUPFAM" id="SSF55785">
    <property type="entry name" value="PYP-like sensor domain (PAS domain)"/>
    <property type="match status" value="2"/>
</dbReference>